<protein>
    <submittedName>
        <fullName evidence="2">Uncharacterized protein</fullName>
    </submittedName>
</protein>
<dbReference type="EMBL" id="BEYU01000094">
    <property type="protein sequence ID" value="GBG31262.1"/>
    <property type="molecule type" value="Genomic_DNA"/>
</dbReference>
<sequence length="99" mass="11106">MSWRARVAAVVVSSLDRLSHQGRHSGMAAVGEAIARDQRRQMMQWSLPKADLNFTRDVALLGAVGLAYGYSIGVPYTPEMHLEPRWRISAEERAYYASL</sequence>
<gene>
    <name evidence="2" type="ORF">FCC1311_074832</name>
</gene>
<reference evidence="2 3" key="1">
    <citation type="submission" date="2017-12" db="EMBL/GenBank/DDBJ databases">
        <title>Sequencing, de novo assembly and annotation of complete genome of a new Thraustochytrid species, strain FCC1311.</title>
        <authorList>
            <person name="Sedici K."/>
            <person name="Godart F."/>
            <person name="Aiese Cigliano R."/>
            <person name="Sanseverino W."/>
            <person name="Barakat M."/>
            <person name="Ortet P."/>
            <person name="Marechal E."/>
            <person name="Cagnac O."/>
            <person name="Amato A."/>
        </authorList>
    </citation>
    <scope>NUCLEOTIDE SEQUENCE [LARGE SCALE GENOMIC DNA]</scope>
</reference>
<proteinExistence type="predicted"/>
<keyword evidence="1" id="KW-0472">Membrane</keyword>
<keyword evidence="1" id="KW-0812">Transmembrane</keyword>
<accession>A0A2R5GK33</accession>
<comment type="caution">
    <text evidence="2">The sequence shown here is derived from an EMBL/GenBank/DDBJ whole genome shotgun (WGS) entry which is preliminary data.</text>
</comment>
<evidence type="ECO:0000256" key="1">
    <source>
        <dbReference type="SAM" id="Phobius"/>
    </source>
</evidence>
<organism evidence="2 3">
    <name type="scientific">Hondaea fermentalgiana</name>
    <dbReference type="NCBI Taxonomy" id="2315210"/>
    <lineage>
        <taxon>Eukaryota</taxon>
        <taxon>Sar</taxon>
        <taxon>Stramenopiles</taxon>
        <taxon>Bigyra</taxon>
        <taxon>Labyrinthulomycetes</taxon>
        <taxon>Thraustochytrida</taxon>
        <taxon>Thraustochytriidae</taxon>
        <taxon>Hondaea</taxon>
    </lineage>
</organism>
<evidence type="ECO:0000313" key="2">
    <source>
        <dbReference type="EMBL" id="GBG31262.1"/>
    </source>
</evidence>
<name>A0A2R5GK33_9STRA</name>
<evidence type="ECO:0000313" key="3">
    <source>
        <dbReference type="Proteomes" id="UP000241890"/>
    </source>
</evidence>
<feature type="transmembrane region" description="Helical" evidence="1">
    <location>
        <begin position="57"/>
        <end position="77"/>
    </location>
</feature>
<dbReference type="InParanoid" id="A0A2R5GK33"/>
<keyword evidence="1" id="KW-1133">Transmembrane helix</keyword>
<dbReference type="AlphaFoldDB" id="A0A2R5GK33"/>
<keyword evidence="3" id="KW-1185">Reference proteome</keyword>
<dbReference type="Proteomes" id="UP000241890">
    <property type="component" value="Unassembled WGS sequence"/>
</dbReference>